<dbReference type="RefSeq" id="WP_040373305.1">
    <property type="nucleotide sequence ID" value="NZ_CP068053.1"/>
</dbReference>
<dbReference type="GO" id="GO:0009234">
    <property type="term" value="P:menaquinone biosynthetic process"/>
    <property type="evidence" value="ECO:0007669"/>
    <property type="project" value="InterPro"/>
</dbReference>
<evidence type="ECO:0000313" key="1">
    <source>
        <dbReference type="EMBL" id="QQT00148.1"/>
    </source>
</evidence>
<dbReference type="Proteomes" id="UP000595254">
    <property type="component" value="Chromosome"/>
</dbReference>
<reference evidence="1 2" key="1">
    <citation type="submission" date="2021-01" db="EMBL/GenBank/DDBJ databases">
        <title>FDA dAtabase for Regulatory Grade micrObial Sequences (FDA-ARGOS): Supporting development and validation of Infectious Disease Dx tests.</title>
        <authorList>
            <person name="Nelson B."/>
            <person name="Plummer A."/>
            <person name="Tallon L."/>
            <person name="Sadzewicz L."/>
            <person name="Zhao X."/>
            <person name="Boylan J."/>
            <person name="Ott S."/>
            <person name="Bowen H."/>
            <person name="Vavikolanu K."/>
            <person name="Mehta A."/>
            <person name="Aluvathingal J."/>
            <person name="Nadendla S."/>
            <person name="Myers T."/>
            <person name="Yan Y."/>
            <person name="Sichtig H."/>
        </authorList>
    </citation>
    <scope>NUCLEOTIDE SEQUENCE [LARGE SCALE GENOMIC DNA]</scope>
    <source>
        <strain evidence="1 2">FDAARGOS_1161</strain>
    </source>
</reference>
<dbReference type="InterPro" id="IPR009920">
    <property type="entry name" value="HEPPP_synth_su1"/>
</dbReference>
<evidence type="ECO:0000313" key="2">
    <source>
        <dbReference type="Proteomes" id="UP000595254"/>
    </source>
</evidence>
<dbReference type="EMBL" id="CP068053">
    <property type="protein sequence ID" value="QQT00148.1"/>
    <property type="molecule type" value="Genomic_DNA"/>
</dbReference>
<gene>
    <name evidence="1" type="ORF">I6J18_21635</name>
</gene>
<name>A0A974S099_PERPY</name>
<accession>A0A974S099</accession>
<organism evidence="1 2">
    <name type="scientific">Peribacillus psychrosaccharolyticus</name>
    <name type="common">Bacillus psychrosaccharolyticus</name>
    <dbReference type="NCBI Taxonomy" id="1407"/>
    <lineage>
        <taxon>Bacteria</taxon>
        <taxon>Bacillati</taxon>
        <taxon>Bacillota</taxon>
        <taxon>Bacilli</taxon>
        <taxon>Bacillales</taxon>
        <taxon>Bacillaceae</taxon>
        <taxon>Peribacillus</taxon>
    </lineage>
</organism>
<dbReference type="Gene3D" id="1.20.120.1450">
    <property type="match status" value="1"/>
</dbReference>
<keyword evidence="2" id="KW-1185">Reference proteome</keyword>
<proteinExistence type="predicted"/>
<protein>
    <submittedName>
        <fullName evidence="1">Heptaprenyl diphosphate synthase component 1</fullName>
    </submittedName>
</protein>
<dbReference type="Pfam" id="PF07307">
    <property type="entry name" value="HEPPP_synt_1"/>
    <property type="match status" value="1"/>
</dbReference>
<dbReference type="AlphaFoldDB" id="A0A974S099"/>
<sequence>MLNINNTVIELKESIKSKAYHPYLQKILDEPKIDEDKLLLLAGLFNELEKSSEEIHTDMLSTMMVQVALDTHELVTVSSKEIESGDELKNRQLNVLAGDYFSGLYYQLLATTGNVILIKILSSGIKEINEHKILLYQKSFTDEDMLVSSLKTIESSLIQKLAEYFAKPEWMELAGAVLLLNRLHLEKMQYKAGGQSLVFDALAEINFPQQKELTRIELNYLSTKMDKCIMDAQHMTKKAAVKLSSQNGFVQHWINTILDETAIKANSFVEEG</sequence>
<dbReference type="KEGG" id="ppsr:I6J18_21635"/>